<keyword evidence="1" id="KW-0677">Repeat</keyword>
<dbReference type="Pfam" id="PF13432">
    <property type="entry name" value="TPR_16"/>
    <property type="match status" value="1"/>
</dbReference>
<dbReference type="Pfam" id="PF13181">
    <property type="entry name" value="TPR_8"/>
    <property type="match status" value="3"/>
</dbReference>
<gene>
    <name evidence="3" type="ORF">LCGC14_1211160</name>
</gene>
<dbReference type="PANTHER" id="PTHR44943">
    <property type="entry name" value="CELLULOSE SYNTHASE OPERON PROTEIN C"/>
    <property type="match status" value="1"/>
</dbReference>
<dbReference type="Pfam" id="PF14559">
    <property type="entry name" value="TPR_19"/>
    <property type="match status" value="1"/>
</dbReference>
<dbReference type="SMART" id="SM00028">
    <property type="entry name" value="TPR"/>
    <property type="match status" value="8"/>
</dbReference>
<name>A0A0F9LIB6_9ZZZZ</name>
<protein>
    <submittedName>
        <fullName evidence="3">Uncharacterized protein</fullName>
    </submittedName>
</protein>
<dbReference type="Pfam" id="PF13176">
    <property type="entry name" value="TPR_7"/>
    <property type="match status" value="1"/>
</dbReference>
<evidence type="ECO:0000256" key="1">
    <source>
        <dbReference type="ARBA" id="ARBA00022737"/>
    </source>
</evidence>
<comment type="caution">
    <text evidence="3">The sequence shown here is derived from an EMBL/GenBank/DDBJ whole genome shotgun (WGS) entry which is preliminary data.</text>
</comment>
<sequence length="454" mass="52989">MNKSSKILKNATIKLNRGKFRKSIIGFKEYLRLNPDQFETLNKLAHAYNGAGEYEEAIKVSNRVLNLSPHSKDALNNLFYAYDQKEKFDEALKILKKYIDTHSNDLEDSLKSYESYIQFLRKIQFKRIPKKSQFFLRTFKEDYESVSVKHILPLIDPTEVINLNLEVGFRFSKIGWSKKKVDVLELVLEEFPSFQHIRIFLGLEYLNKGMHKKAEVIIEKALEIDPEDLYTWGSRGVLFMKVNEFQKAIDVFEHMLTLRPKPESEKVKKYLENHVTDYYKLKDEHDKKVIWVEIGNNYNKLGEYKKAITACINALKIDSQFMEQILSTTTSTKTDIIGSKAWMNISAAYHGLGYNKKAFKSLKESLKCNSSNSSSWKHLGYLHYETENFKRSIKAYKRVVKLDANDFEGWYNLARSFFKEGKVDDAIKANTHCLNINSQFDQAIEFQKTLNSSK</sequence>
<dbReference type="AlphaFoldDB" id="A0A0F9LIB6"/>
<organism evidence="3">
    <name type="scientific">marine sediment metagenome</name>
    <dbReference type="NCBI Taxonomy" id="412755"/>
    <lineage>
        <taxon>unclassified sequences</taxon>
        <taxon>metagenomes</taxon>
        <taxon>ecological metagenomes</taxon>
    </lineage>
</organism>
<dbReference type="PROSITE" id="PS50005">
    <property type="entry name" value="TPR"/>
    <property type="match status" value="5"/>
</dbReference>
<dbReference type="PANTHER" id="PTHR44943:SF8">
    <property type="entry name" value="TPR REPEAT-CONTAINING PROTEIN MJ0263"/>
    <property type="match status" value="1"/>
</dbReference>
<dbReference type="SUPFAM" id="SSF48452">
    <property type="entry name" value="TPR-like"/>
    <property type="match status" value="1"/>
</dbReference>
<keyword evidence="2" id="KW-0802">TPR repeat</keyword>
<dbReference type="InterPro" id="IPR051685">
    <property type="entry name" value="Ycf3/AcsC/BcsC/TPR_MFPF"/>
</dbReference>
<dbReference type="EMBL" id="LAZR01006303">
    <property type="protein sequence ID" value="KKM93168.1"/>
    <property type="molecule type" value="Genomic_DNA"/>
</dbReference>
<evidence type="ECO:0000256" key="2">
    <source>
        <dbReference type="ARBA" id="ARBA00022803"/>
    </source>
</evidence>
<reference evidence="3" key="1">
    <citation type="journal article" date="2015" name="Nature">
        <title>Complex archaea that bridge the gap between prokaryotes and eukaryotes.</title>
        <authorList>
            <person name="Spang A."/>
            <person name="Saw J.H."/>
            <person name="Jorgensen S.L."/>
            <person name="Zaremba-Niedzwiedzka K."/>
            <person name="Martijn J."/>
            <person name="Lind A.E."/>
            <person name="van Eijk R."/>
            <person name="Schleper C."/>
            <person name="Guy L."/>
            <person name="Ettema T.J."/>
        </authorList>
    </citation>
    <scope>NUCLEOTIDE SEQUENCE</scope>
</reference>
<dbReference type="Gene3D" id="1.25.40.10">
    <property type="entry name" value="Tetratricopeptide repeat domain"/>
    <property type="match status" value="3"/>
</dbReference>
<dbReference type="InterPro" id="IPR011990">
    <property type="entry name" value="TPR-like_helical_dom_sf"/>
</dbReference>
<evidence type="ECO:0000313" key="3">
    <source>
        <dbReference type="EMBL" id="KKM93168.1"/>
    </source>
</evidence>
<dbReference type="InterPro" id="IPR019734">
    <property type="entry name" value="TPR_rpt"/>
</dbReference>
<proteinExistence type="predicted"/>
<accession>A0A0F9LIB6</accession>